<dbReference type="PANTHER" id="PTHR34853:SF5">
    <property type="entry name" value="LIP-DOMAIN-CONTAINING PROTEIN-RELATED"/>
    <property type="match status" value="1"/>
</dbReference>
<sequence length="454" mass="47301">MFGFGTARILAWIALIAATHAAPLDLQGRGAATLPSIDPFYAVPVDVDSSAPGAILKHRPPPAQIAAFGLAPVNLQASHQILYRTNDNFGNATATVVTVLIPHNADLSKVLSYQVAQDSACKDCAPSYALQLASATIGSLGTLVTQAELLLVEAALNRGWVVILPDHEGPNAAFLANRQAGQATLDGVRAALSSGSFTGISKDATVALWGYSGGSLASGWAAELQPTYAPELKIAGAALGGTVPNITTVLSEINKSAFAGIIPSGIVGLANQYPQVNSVLEKHVLPKYQSLFNKVRNQCLVADVTDFLFKDVLAMLDDPSLPFTDPDLVRIQNDNALGKATPKIPLYVYKSTGDELSPVSETDALVKKYCGGGASVQYVRDILSEHGSLAITGAVKALAWLIDVLDEGKSQKGCSTSTVISSLLDPSALEIIPGFIVDALLDLLGSPVGPIVIG</sequence>
<dbReference type="AlphaFoldDB" id="A0A2K0TJT0"/>
<evidence type="ECO:0008006" key="5">
    <source>
        <dbReference type="Google" id="ProtNLM"/>
    </source>
</evidence>
<dbReference type="Gene3D" id="3.40.50.1820">
    <property type="entry name" value="alpha/beta hydrolase"/>
    <property type="match status" value="1"/>
</dbReference>
<dbReference type="InterPro" id="IPR029058">
    <property type="entry name" value="AB_hydrolase_fold"/>
</dbReference>
<protein>
    <recommendedName>
        <fullName evidence="5">Secretory lipase</fullName>
    </recommendedName>
</protein>
<keyword evidence="2" id="KW-0732">Signal</keyword>
<comment type="similarity">
    <text evidence="2">Belongs to the AB hydrolase superfamily. Lipase family.</text>
</comment>
<feature type="signal peptide" evidence="2">
    <location>
        <begin position="1"/>
        <end position="21"/>
    </location>
</feature>
<dbReference type="SUPFAM" id="SSF53474">
    <property type="entry name" value="alpha/beta-Hydrolases"/>
    <property type="match status" value="1"/>
</dbReference>
<feature type="chain" id="PRO_5014212980" description="Secretory lipase" evidence="2">
    <location>
        <begin position="22"/>
        <end position="454"/>
    </location>
</feature>
<dbReference type="PANTHER" id="PTHR34853">
    <property type="match status" value="1"/>
</dbReference>
<name>A0A2K0TJT0_9HYPO</name>
<dbReference type="OrthoDB" id="2373480at2759"/>
<organism evidence="3 4">
    <name type="scientific">Trichoderma gamsii</name>
    <dbReference type="NCBI Taxonomy" id="398673"/>
    <lineage>
        <taxon>Eukaryota</taxon>
        <taxon>Fungi</taxon>
        <taxon>Dikarya</taxon>
        <taxon>Ascomycota</taxon>
        <taxon>Pezizomycotina</taxon>
        <taxon>Sordariomycetes</taxon>
        <taxon>Hypocreomycetidae</taxon>
        <taxon>Hypocreales</taxon>
        <taxon>Hypocreaceae</taxon>
        <taxon>Trichoderma</taxon>
    </lineage>
</organism>
<evidence type="ECO:0000313" key="4">
    <source>
        <dbReference type="Proteomes" id="UP000236546"/>
    </source>
</evidence>
<dbReference type="Gene3D" id="1.10.260.130">
    <property type="match status" value="1"/>
</dbReference>
<gene>
    <name evidence="3" type="ORF">TGAMA5MH_02504</name>
</gene>
<proteinExistence type="inferred from homology"/>
<keyword evidence="1" id="KW-0378">Hydrolase</keyword>
<evidence type="ECO:0000313" key="3">
    <source>
        <dbReference type="EMBL" id="PNP45765.1"/>
    </source>
</evidence>
<dbReference type="Proteomes" id="UP000236546">
    <property type="component" value="Unassembled WGS sequence"/>
</dbReference>
<evidence type="ECO:0000256" key="2">
    <source>
        <dbReference type="PIRNR" id="PIRNR029171"/>
    </source>
</evidence>
<reference evidence="3 4" key="1">
    <citation type="submission" date="2017-02" db="EMBL/GenBank/DDBJ databases">
        <title>Genomes of Trichoderma spp. with biocontrol activity.</title>
        <authorList>
            <person name="Gardiner D."/>
            <person name="Kazan K."/>
            <person name="Vos C."/>
            <person name="Harvey P."/>
        </authorList>
    </citation>
    <scope>NUCLEOTIDE SEQUENCE [LARGE SCALE GENOMIC DNA]</scope>
    <source>
        <strain evidence="3 4">A5MH</strain>
    </source>
</reference>
<dbReference type="PIRSF" id="PIRSF029171">
    <property type="entry name" value="Esterase_LipA"/>
    <property type="match status" value="1"/>
</dbReference>
<dbReference type="GO" id="GO:0016042">
    <property type="term" value="P:lipid catabolic process"/>
    <property type="evidence" value="ECO:0007669"/>
    <property type="project" value="UniProtKB-UniRule"/>
</dbReference>
<dbReference type="Pfam" id="PF03583">
    <property type="entry name" value="LIP"/>
    <property type="match status" value="1"/>
</dbReference>
<evidence type="ECO:0000256" key="1">
    <source>
        <dbReference type="ARBA" id="ARBA00022801"/>
    </source>
</evidence>
<dbReference type="EMBL" id="MTYH01000023">
    <property type="protein sequence ID" value="PNP45765.1"/>
    <property type="molecule type" value="Genomic_DNA"/>
</dbReference>
<dbReference type="GO" id="GO:0004806">
    <property type="term" value="F:triacylglycerol lipase activity"/>
    <property type="evidence" value="ECO:0007669"/>
    <property type="project" value="UniProtKB-UniRule"/>
</dbReference>
<dbReference type="InterPro" id="IPR005152">
    <property type="entry name" value="Lipase_secreted"/>
</dbReference>
<comment type="caution">
    <text evidence="3">The sequence shown here is derived from an EMBL/GenBank/DDBJ whole genome shotgun (WGS) entry which is preliminary data.</text>
</comment>
<accession>A0A2K0TJT0</accession>